<name>I3EIS0_NEMP3</name>
<keyword evidence="1" id="KW-0472">Membrane</keyword>
<proteinExistence type="predicted"/>
<sequence length="279" mass="32038">AQKIQIKPLFKAAMYTARKLDIDIDDQISVSTSLLKKKNLHKERIDENSIYISSYSICLPEKLQIIADVHQELNGTSICTPCISYRGRVLSECELQENKEIVDIHKTLNIESQDKPQAISINKNEYRNSLDEKNRISDIYREINKEFGYNPYISTTSNGLSSYGSISLCNRELQASCHCVSKNFISEELINEIEPVCYAHIDDERLYFNESVKNKKKSQKNDNELNLHNNFKYRSYGGKQAYTFVLARLFVIFLILIVATVITLIILYASNQGAFLKVL</sequence>
<reference evidence="2" key="1">
    <citation type="submission" date="2011-01" db="EMBL/GenBank/DDBJ databases">
        <title>The Genome Sequence of Nematocida parisii strain ERTm3.</title>
        <authorList>
            <consortium name="The Broad Institute Genome Sequencing Platform"/>
            <consortium name="The Broad Institute Genome Sequencing Center for Infectious Disease"/>
            <person name="Cuomo C."/>
            <person name="Troemel E."/>
            <person name="Young S.K."/>
            <person name="Zeng Q."/>
            <person name="Gargeya S."/>
            <person name="Fitzgerald M."/>
            <person name="Haas B."/>
            <person name="Abouelleil A."/>
            <person name="Alvarado L."/>
            <person name="Arachchi H.M."/>
            <person name="Berlin A."/>
            <person name="Chapman S.B."/>
            <person name="Gearin G."/>
            <person name="Goldberg J."/>
            <person name="Griggs A."/>
            <person name="Gujja S."/>
            <person name="Hansen M."/>
            <person name="Heiman D."/>
            <person name="Howarth C."/>
            <person name="Larimer J."/>
            <person name="Lui A."/>
            <person name="MacDonald P.J.P."/>
            <person name="McCowen C."/>
            <person name="Montmayeur A."/>
            <person name="Murphy C."/>
            <person name="Neiman D."/>
            <person name="Pearson M."/>
            <person name="Priest M."/>
            <person name="Roberts A."/>
            <person name="Saif S."/>
            <person name="Shea T."/>
            <person name="Sisk P."/>
            <person name="Stolte C."/>
            <person name="Sykes S."/>
            <person name="Wortman J."/>
            <person name="Nusbaum C."/>
            <person name="Birren B."/>
        </authorList>
    </citation>
    <scope>NUCLEOTIDE SEQUENCE</scope>
    <source>
        <strain evidence="2">ERTm3</strain>
    </source>
</reference>
<dbReference type="Proteomes" id="UP000002872">
    <property type="component" value="Unassembled WGS sequence"/>
</dbReference>
<evidence type="ECO:0000313" key="2">
    <source>
        <dbReference type="EMBL" id="EIJ89117.1"/>
    </source>
</evidence>
<evidence type="ECO:0000256" key="1">
    <source>
        <dbReference type="SAM" id="Phobius"/>
    </source>
</evidence>
<accession>I3EIS0</accession>
<dbReference type="InParanoid" id="I3EIS0"/>
<protein>
    <submittedName>
        <fullName evidence="2">Uncharacterized protein</fullName>
    </submittedName>
</protein>
<dbReference type="EMBL" id="GL870877">
    <property type="protein sequence ID" value="EIJ89117.1"/>
    <property type="molecule type" value="Genomic_DNA"/>
</dbReference>
<dbReference type="AlphaFoldDB" id="I3EIS0"/>
<dbReference type="OrthoDB" id="10357081at2759"/>
<feature type="non-terminal residue" evidence="2">
    <location>
        <position position="1"/>
    </location>
</feature>
<keyword evidence="3" id="KW-1185">Reference proteome</keyword>
<dbReference type="HOGENOM" id="CLU_994309_0_0_1"/>
<gene>
    <name evidence="2" type="ORF">NEQG_00936</name>
</gene>
<dbReference type="VEuPathDB" id="MicrosporidiaDB:NEQG_00936"/>
<feature type="transmembrane region" description="Helical" evidence="1">
    <location>
        <begin position="241"/>
        <end position="269"/>
    </location>
</feature>
<organism evidence="2 3">
    <name type="scientific">Nematocida parisii (strain ERTm3)</name>
    <name type="common">Nematode killer fungus</name>
    <dbReference type="NCBI Taxonomy" id="935791"/>
    <lineage>
        <taxon>Eukaryota</taxon>
        <taxon>Fungi</taxon>
        <taxon>Fungi incertae sedis</taxon>
        <taxon>Microsporidia</taxon>
        <taxon>Nematocida</taxon>
    </lineage>
</organism>
<keyword evidence="1" id="KW-0812">Transmembrane</keyword>
<evidence type="ECO:0000313" key="3">
    <source>
        <dbReference type="Proteomes" id="UP000002872"/>
    </source>
</evidence>
<keyword evidence="1" id="KW-1133">Transmembrane helix</keyword>